<dbReference type="OrthoDB" id="9816293at2"/>
<organism evidence="3 5">
    <name type="scientific">Tamilnaduibacter salinus</name>
    <dbReference type="NCBI Taxonomy" id="1484056"/>
    <lineage>
        <taxon>Bacteria</taxon>
        <taxon>Pseudomonadati</taxon>
        <taxon>Pseudomonadota</taxon>
        <taxon>Gammaproteobacteria</taxon>
        <taxon>Pseudomonadales</taxon>
        <taxon>Marinobacteraceae</taxon>
        <taxon>Tamilnaduibacter</taxon>
    </lineage>
</organism>
<keyword evidence="1" id="KW-1003">Cell membrane</keyword>
<dbReference type="PIRSF" id="PIRSF016789">
    <property type="entry name" value="DUF454"/>
    <property type="match status" value="1"/>
</dbReference>
<dbReference type="Proteomes" id="UP000245887">
    <property type="component" value="Unassembled WGS sequence"/>
</dbReference>
<dbReference type="EMBL" id="NMPM01000009">
    <property type="protein sequence ID" value="PAV27118.1"/>
    <property type="molecule type" value="Genomic_DNA"/>
</dbReference>
<evidence type="ECO:0000313" key="4">
    <source>
        <dbReference type="EMBL" id="PVY76419.1"/>
    </source>
</evidence>
<dbReference type="Proteomes" id="UP000218332">
    <property type="component" value="Unassembled WGS sequence"/>
</dbReference>
<evidence type="ECO:0000256" key="2">
    <source>
        <dbReference type="SAM" id="Phobius"/>
    </source>
</evidence>
<gene>
    <name evidence="4" type="ORF">C8D92_105172</name>
    <name evidence="3" type="ORF">CF392_02290</name>
</gene>
<protein>
    <recommendedName>
        <fullName evidence="1">Inner membrane protein</fullName>
    </recommendedName>
</protein>
<accession>A0A2A2I6W3</accession>
<keyword evidence="1 2" id="KW-0472">Membrane</keyword>
<evidence type="ECO:0000313" key="5">
    <source>
        <dbReference type="Proteomes" id="UP000218332"/>
    </source>
</evidence>
<keyword evidence="2" id="KW-1133">Transmembrane helix</keyword>
<comment type="subcellular location">
    <subcellularLocation>
        <location evidence="1">Cell inner membrane</location>
        <topology evidence="1">Multi-pass membrane protein</topology>
    </subcellularLocation>
</comment>
<evidence type="ECO:0000256" key="1">
    <source>
        <dbReference type="PIRNR" id="PIRNR016789"/>
    </source>
</evidence>
<dbReference type="GO" id="GO:0005886">
    <property type="term" value="C:plasma membrane"/>
    <property type="evidence" value="ECO:0007669"/>
    <property type="project" value="UniProtKB-SubCell"/>
</dbReference>
<reference evidence="3 5" key="1">
    <citation type="submission" date="2017-07" db="EMBL/GenBank/DDBJ databases">
        <title>Tamlnaduibacter salinus (Mi-7) genome sequencing.</title>
        <authorList>
            <person name="Verma A."/>
            <person name="Krishnamurthi S."/>
        </authorList>
    </citation>
    <scope>NUCLEOTIDE SEQUENCE [LARGE SCALE GENOMIC DNA]</scope>
    <source>
        <strain evidence="3 5">Mi-7</strain>
    </source>
</reference>
<dbReference type="Pfam" id="PF04304">
    <property type="entry name" value="DUF454"/>
    <property type="match status" value="1"/>
</dbReference>
<keyword evidence="2" id="KW-0812">Transmembrane</keyword>
<dbReference type="AlphaFoldDB" id="A0A2A2I6W3"/>
<evidence type="ECO:0000313" key="6">
    <source>
        <dbReference type="Proteomes" id="UP000245887"/>
    </source>
</evidence>
<feature type="transmembrane region" description="Helical" evidence="2">
    <location>
        <begin position="98"/>
        <end position="116"/>
    </location>
</feature>
<dbReference type="RefSeq" id="WP_095609853.1">
    <property type="nucleotide sequence ID" value="NZ_NMPM01000009.1"/>
</dbReference>
<keyword evidence="5" id="KW-1185">Reference proteome</keyword>
<proteinExistence type="predicted"/>
<dbReference type="PANTHER" id="PTHR35813:SF1">
    <property type="entry name" value="INNER MEMBRANE PROTEIN YBAN"/>
    <property type="match status" value="1"/>
</dbReference>
<sequence length="120" mass="13083">MALSALGYRLLAYISLGFAFAGMVLPLVPTVPFVLLAGWSAGRGSPAFQRWLHEHPTFGPMIENWHAHRAVPRHVKWLALATLLISWSTLLASGAPVWLLAGLGTFFTALLVFLFSRPSG</sequence>
<comment type="caution">
    <text evidence="3">The sequence shown here is derived from an EMBL/GenBank/DDBJ whole genome shotgun (WGS) entry which is preliminary data.</text>
</comment>
<dbReference type="PANTHER" id="PTHR35813">
    <property type="entry name" value="INNER MEMBRANE PROTEIN YBAN"/>
    <property type="match status" value="1"/>
</dbReference>
<feature type="transmembrane region" description="Helical" evidence="2">
    <location>
        <begin position="12"/>
        <end position="39"/>
    </location>
</feature>
<reference evidence="4 6" key="2">
    <citation type="submission" date="2018-04" db="EMBL/GenBank/DDBJ databases">
        <title>Genomic Encyclopedia of Type Strains, Phase IV (KMG-IV): sequencing the most valuable type-strain genomes for metagenomic binning, comparative biology and taxonomic classification.</title>
        <authorList>
            <person name="Goeker M."/>
        </authorList>
    </citation>
    <scope>NUCLEOTIDE SEQUENCE [LARGE SCALE GENOMIC DNA]</scope>
    <source>
        <strain evidence="4 6">DSM 28688</strain>
    </source>
</reference>
<dbReference type="InterPro" id="IPR007401">
    <property type="entry name" value="DUF454"/>
</dbReference>
<evidence type="ECO:0000313" key="3">
    <source>
        <dbReference type="EMBL" id="PAV27118.1"/>
    </source>
</evidence>
<name>A0A2A2I6W3_9GAMM</name>
<keyword evidence="1" id="KW-0997">Cell inner membrane</keyword>
<dbReference type="EMBL" id="QEKQ01000005">
    <property type="protein sequence ID" value="PVY76419.1"/>
    <property type="molecule type" value="Genomic_DNA"/>
</dbReference>